<evidence type="ECO:0000256" key="4">
    <source>
        <dbReference type="ARBA" id="ARBA00023004"/>
    </source>
</evidence>
<dbReference type="Pfam" id="PF00111">
    <property type="entry name" value="Fer2"/>
    <property type="match status" value="1"/>
</dbReference>
<name>A6GFV4_9BACT</name>
<dbReference type="InterPro" id="IPR012675">
    <property type="entry name" value="Beta-grasp_dom_sf"/>
</dbReference>
<keyword evidence="1" id="KW-0001">2Fe-2S</keyword>
<dbReference type="PROSITE" id="PS51085">
    <property type="entry name" value="2FE2S_FER_2"/>
    <property type="match status" value="1"/>
</dbReference>
<dbReference type="InterPro" id="IPR001041">
    <property type="entry name" value="2Fe-2S_ferredoxin-type"/>
</dbReference>
<dbReference type="OrthoDB" id="9775084at2"/>
<dbReference type="InterPro" id="IPR036010">
    <property type="entry name" value="2Fe-2S_ferredoxin-like_sf"/>
</dbReference>
<dbReference type="Proteomes" id="UP000005801">
    <property type="component" value="Unassembled WGS sequence"/>
</dbReference>
<evidence type="ECO:0000256" key="1">
    <source>
        <dbReference type="ARBA" id="ARBA00022714"/>
    </source>
</evidence>
<dbReference type="RefSeq" id="WP_006975594.1">
    <property type="nucleotide sequence ID" value="NZ_ABCS01000098.1"/>
</dbReference>
<keyword evidence="8" id="KW-1185">Reference proteome</keyword>
<evidence type="ECO:0000259" key="6">
    <source>
        <dbReference type="PROSITE" id="PS51085"/>
    </source>
</evidence>
<evidence type="ECO:0000256" key="5">
    <source>
        <dbReference type="ARBA" id="ARBA00023014"/>
    </source>
</evidence>
<reference evidence="7 8" key="1">
    <citation type="submission" date="2007-06" db="EMBL/GenBank/DDBJ databases">
        <authorList>
            <person name="Shimkets L."/>
            <person name="Ferriera S."/>
            <person name="Johnson J."/>
            <person name="Kravitz S."/>
            <person name="Beeson K."/>
            <person name="Sutton G."/>
            <person name="Rogers Y.-H."/>
            <person name="Friedman R."/>
            <person name="Frazier M."/>
            <person name="Venter J.C."/>
        </authorList>
    </citation>
    <scope>NUCLEOTIDE SEQUENCE [LARGE SCALE GENOMIC DNA]</scope>
    <source>
        <strain evidence="7 8">SIR-1</strain>
    </source>
</reference>
<dbReference type="PROSITE" id="PS00197">
    <property type="entry name" value="2FE2S_FER_1"/>
    <property type="match status" value="1"/>
</dbReference>
<dbReference type="SUPFAM" id="SSF47741">
    <property type="entry name" value="CO dehydrogenase ISP C-domain like"/>
    <property type="match status" value="1"/>
</dbReference>
<dbReference type="PANTHER" id="PTHR44379">
    <property type="entry name" value="OXIDOREDUCTASE WITH IRON-SULFUR SUBUNIT"/>
    <property type="match status" value="1"/>
</dbReference>
<dbReference type="InterPro" id="IPR002888">
    <property type="entry name" value="2Fe-2S-bd"/>
</dbReference>
<dbReference type="Gene3D" id="3.10.20.30">
    <property type="match status" value="1"/>
</dbReference>
<gene>
    <name evidence="7" type="ORF">PPSIR1_18070</name>
</gene>
<feature type="domain" description="2Fe-2S ferredoxin-type" evidence="6">
    <location>
        <begin position="4"/>
        <end position="80"/>
    </location>
</feature>
<dbReference type="STRING" id="391625.PPSIR1_18070"/>
<keyword evidence="5" id="KW-0411">Iron-sulfur</keyword>
<evidence type="ECO:0000313" key="8">
    <source>
        <dbReference type="Proteomes" id="UP000005801"/>
    </source>
</evidence>
<dbReference type="InterPro" id="IPR051452">
    <property type="entry name" value="Diverse_Oxidoreductases"/>
</dbReference>
<dbReference type="PANTHER" id="PTHR44379:SF8">
    <property type="entry name" value="XANTHINE DEHYDROGENASE IRON-SULFUR-BINDING SUBUNIT XDHC-RELATED"/>
    <property type="match status" value="1"/>
</dbReference>
<keyword evidence="3" id="KW-0560">Oxidoreductase</keyword>
<dbReference type="InterPro" id="IPR036884">
    <property type="entry name" value="2Fe-2S-bd_dom_sf"/>
</dbReference>
<dbReference type="Gene3D" id="1.10.150.120">
    <property type="entry name" value="[2Fe-2S]-binding domain"/>
    <property type="match status" value="1"/>
</dbReference>
<evidence type="ECO:0000313" key="7">
    <source>
        <dbReference type="EMBL" id="EDM75252.1"/>
    </source>
</evidence>
<dbReference type="EMBL" id="ABCS01000098">
    <property type="protein sequence ID" value="EDM75252.1"/>
    <property type="molecule type" value="Genomic_DNA"/>
</dbReference>
<dbReference type="AlphaFoldDB" id="A6GFV4"/>
<sequence length="178" mass="18902">MAESLLSLRINGEAVSTAAPSHWTLLEVLRYRLDLIGSKQGCDKGDCGACTVQINGEPVLACLTLAATAQRGEVRTVEGLSWAPEASQGCHPLQDAFDRWDAAQCGFCTPGILMAAEALLRKRAAVVTRDEVREALAGNLCRCTGYTKIIDAVVDASEVVFGQRGDESTDDSAQQTGS</sequence>
<dbReference type="InterPro" id="IPR006058">
    <property type="entry name" value="2Fe2S_fd_BS"/>
</dbReference>
<protein>
    <recommendedName>
        <fullName evidence="6">2Fe-2S ferredoxin-type domain-containing protein</fullName>
    </recommendedName>
</protein>
<keyword evidence="4" id="KW-0408">Iron</keyword>
<dbReference type="eggNOG" id="COG2080">
    <property type="taxonomic scope" value="Bacteria"/>
</dbReference>
<comment type="caution">
    <text evidence="7">The sequence shown here is derived from an EMBL/GenBank/DDBJ whole genome shotgun (WGS) entry which is preliminary data.</text>
</comment>
<evidence type="ECO:0000256" key="3">
    <source>
        <dbReference type="ARBA" id="ARBA00023002"/>
    </source>
</evidence>
<dbReference type="SUPFAM" id="SSF54292">
    <property type="entry name" value="2Fe-2S ferredoxin-like"/>
    <property type="match status" value="1"/>
</dbReference>
<organism evidence="7 8">
    <name type="scientific">Plesiocystis pacifica SIR-1</name>
    <dbReference type="NCBI Taxonomy" id="391625"/>
    <lineage>
        <taxon>Bacteria</taxon>
        <taxon>Pseudomonadati</taxon>
        <taxon>Myxococcota</taxon>
        <taxon>Polyangia</taxon>
        <taxon>Nannocystales</taxon>
        <taxon>Nannocystaceae</taxon>
        <taxon>Plesiocystis</taxon>
    </lineage>
</organism>
<dbReference type="CDD" id="cd00207">
    <property type="entry name" value="fer2"/>
    <property type="match status" value="1"/>
</dbReference>
<dbReference type="GO" id="GO:0051537">
    <property type="term" value="F:2 iron, 2 sulfur cluster binding"/>
    <property type="evidence" value="ECO:0007669"/>
    <property type="project" value="UniProtKB-KW"/>
</dbReference>
<proteinExistence type="predicted"/>
<dbReference type="GO" id="GO:0046872">
    <property type="term" value="F:metal ion binding"/>
    <property type="evidence" value="ECO:0007669"/>
    <property type="project" value="UniProtKB-KW"/>
</dbReference>
<dbReference type="GO" id="GO:0016491">
    <property type="term" value="F:oxidoreductase activity"/>
    <property type="evidence" value="ECO:0007669"/>
    <property type="project" value="UniProtKB-KW"/>
</dbReference>
<evidence type="ECO:0000256" key="2">
    <source>
        <dbReference type="ARBA" id="ARBA00022723"/>
    </source>
</evidence>
<keyword evidence="2" id="KW-0479">Metal-binding</keyword>
<accession>A6GFV4</accession>
<dbReference type="Pfam" id="PF01799">
    <property type="entry name" value="Fer2_2"/>
    <property type="match status" value="1"/>
</dbReference>